<sequence length="60" mass="6528">MTDSEVKRRRATRISNTAHDDDELDPKAHRRPGKSLVPYNTAAAQALPESPQDGTVITAA</sequence>
<comment type="caution">
    <text evidence="2">The sequence shown here is derived from an EMBL/GenBank/DDBJ whole genome shotgun (WGS) entry which is preliminary data.</text>
</comment>
<organism evidence="2 3">
    <name type="scientific">Catellatospora chokoriensis</name>
    <dbReference type="NCBI Taxonomy" id="310353"/>
    <lineage>
        <taxon>Bacteria</taxon>
        <taxon>Bacillati</taxon>
        <taxon>Actinomycetota</taxon>
        <taxon>Actinomycetes</taxon>
        <taxon>Micromonosporales</taxon>
        <taxon>Micromonosporaceae</taxon>
        <taxon>Catellatospora</taxon>
    </lineage>
</organism>
<feature type="region of interest" description="Disordered" evidence="1">
    <location>
        <begin position="1"/>
        <end position="36"/>
    </location>
</feature>
<reference evidence="2 3" key="1">
    <citation type="submission" date="2021-01" db="EMBL/GenBank/DDBJ databases">
        <title>Whole genome shotgun sequence of Catellatospora chokoriensis NBRC 107358.</title>
        <authorList>
            <person name="Komaki H."/>
            <person name="Tamura T."/>
        </authorList>
    </citation>
    <scope>NUCLEOTIDE SEQUENCE [LARGE SCALE GENOMIC DNA]</scope>
    <source>
        <strain evidence="2 3">NBRC 107358</strain>
    </source>
</reference>
<gene>
    <name evidence="2" type="ORF">Cch02nite_66210</name>
</gene>
<evidence type="ECO:0000256" key="1">
    <source>
        <dbReference type="SAM" id="MobiDB-lite"/>
    </source>
</evidence>
<name>A0A8J3NUN5_9ACTN</name>
<evidence type="ECO:0000313" key="2">
    <source>
        <dbReference type="EMBL" id="GIF93177.1"/>
    </source>
</evidence>
<dbReference type="Proteomes" id="UP000619293">
    <property type="component" value="Unassembled WGS sequence"/>
</dbReference>
<dbReference type="AlphaFoldDB" id="A0A8J3NUN5"/>
<keyword evidence="3" id="KW-1185">Reference proteome</keyword>
<protein>
    <submittedName>
        <fullName evidence="2">Uncharacterized protein</fullName>
    </submittedName>
</protein>
<accession>A0A8J3NUN5</accession>
<evidence type="ECO:0000313" key="3">
    <source>
        <dbReference type="Proteomes" id="UP000619293"/>
    </source>
</evidence>
<dbReference type="EMBL" id="BONG01000057">
    <property type="protein sequence ID" value="GIF93177.1"/>
    <property type="molecule type" value="Genomic_DNA"/>
</dbReference>
<proteinExistence type="predicted"/>